<evidence type="ECO:0000313" key="10">
    <source>
        <dbReference type="Proteomes" id="UP000095606"/>
    </source>
</evidence>
<dbReference type="RefSeq" id="WP_055271149.1">
    <property type="nucleotide sequence ID" value="NZ_CABMFH010000039.1"/>
</dbReference>
<evidence type="ECO:0000256" key="2">
    <source>
        <dbReference type="ARBA" id="ARBA00006275"/>
    </source>
</evidence>
<dbReference type="InterPro" id="IPR011990">
    <property type="entry name" value="TPR-like_helical_dom_sf"/>
</dbReference>
<dbReference type="Gene3D" id="1.25.40.390">
    <property type="match status" value="1"/>
</dbReference>
<organism evidence="8 10">
    <name type="scientific">Bacteroides faecis</name>
    <dbReference type="NCBI Taxonomy" id="674529"/>
    <lineage>
        <taxon>Bacteria</taxon>
        <taxon>Pseudomonadati</taxon>
        <taxon>Bacteroidota</taxon>
        <taxon>Bacteroidia</taxon>
        <taxon>Bacteroidales</taxon>
        <taxon>Bacteroidaceae</taxon>
        <taxon>Bacteroides</taxon>
    </lineage>
</organism>
<evidence type="ECO:0000256" key="1">
    <source>
        <dbReference type="ARBA" id="ARBA00004442"/>
    </source>
</evidence>
<evidence type="ECO:0000256" key="4">
    <source>
        <dbReference type="ARBA" id="ARBA00023136"/>
    </source>
</evidence>
<reference evidence="8 10" key="1">
    <citation type="submission" date="2015-09" db="EMBL/GenBank/DDBJ databases">
        <authorList>
            <consortium name="Pathogen Informatics"/>
        </authorList>
    </citation>
    <scope>NUCLEOTIDE SEQUENCE [LARGE SCALE GENOMIC DNA]</scope>
    <source>
        <strain evidence="8 10">2789STDY5834846</strain>
    </source>
</reference>
<evidence type="ECO:0000313" key="11">
    <source>
        <dbReference type="Proteomes" id="UP001060104"/>
    </source>
</evidence>
<sequence length="554" mass="63256">MKTKYLISVGILCTSLGFSSCSDYLDMTPTNEVSDKTVWNSVTNAELAVNSFYHYTAYFGNYNEGQCKAGMTEGLTDLIKYGDANYNAYRYVPNELSYGETSVVDANYVATYLGNWAKVYEYVRRVNEALYNLDKYGNFAPDDVTRLEAELRFFRGMLYFDLVKRYKEVIIYDKDLTKIQPNMPLSTEEQGWDFVESDLNFAGEHLKKSATSNGRVTSGAAYALLSRAMLYAERWAKAKAAAEEVINSKLYSLVKDNYVDAFKSNSSEAIWEYDYNATNKVYHSWDNFYAPGGDKKFDGNNQVGGLANPTQEMVESYEYATTGGFPDWSAWHTTESTEENPPYSKLEPRFQASILYNGATWKGRTIEPFVGGNDGWMQWLVEKDGNGRTATGYFLRKLVDENHSFSTSQYSVAPWIAIRYAEVLLNYAEACYRTNDVNNANNAVREIRSRVGLPYSDKSGDALMAAIRQERKVELACEGFYYWDMRRWKLAQSTFSATRRHGLKIEKNANGTFKYTYVEVDHKDLSFPSKMYRCPLPSSEINGNQSVSQYPEWQ</sequence>
<keyword evidence="4" id="KW-0472">Membrane</keyword>
<feature type="domain" description="SusD-like N-terminal" evidence="7">
    <location>
        <begin position="23"/>
        <end position="230"/>
    </location>
</feature>
<evidence type="ECO:0000259" key="6">
    <source>
        <dbReference type="Pfam" id="PF07980"/>
    </source>
</evidence>
<comment type="similarity">
    <text evidence="2">Belongs to the SusD family.</text>
</comment>
<dbReference type="GeneID" id="69590779"/>
<evidence type="ECO:0000313" key="8">
    <source>
        <dbReference type="EMBL" id="CUQ13521.1"/>
    </source>
</evidence>
<dbReference type="InterPro" id="IPR012944">
    <property type="entry name" value="SusD_RagB_dom"/>
</dbReference>
<keyword evidence="5" id="KW-0998">Cell outer membrane</keyword>
<keyword evidence="3" id="KW-0732">Signal</keyword>
<proteinExistence type="inferred from homology"/>
<dbReference type="Proteomes" id="UP000095606">
    <property type="component" value="Unassembled WGS sequence"/>
</dbReference>
<dbReference type="Proteomes" id="UP001060104">
    <property type="component" value="Chromosome"/>
</dbReference>
<keyword evidence="11" id="KW-1185">Reference proteome</keyword>
<dbReference type="GO" id="GO:0009279">
    <property type="term" value="C:cell outer membrane"/>
    <property type="evidence" value="ECO:0007669"/>
    <property type="project" value="UniProtKB-SubCell"/>
</dbReference>
<reference evidence="9" key="2">
    <citation type="submission" date="2022-08" db="EMBL/GenBank/DDBJ databases">
        <title>Genome Sequencing of Bacteroides fragilis Group Isolates with Nanopore Technology.</title>
        <authorList>
            <person name="Tisza M.J."/>
            <person name="Smith D."/>
            <person name="Dekker J.P."/>
        </authorList>
    </citation>
    <scope>NUCLEOTIDE SEQUENCE</scope>
    <source>
        <strain evidence="9">BFG-527</strain>
    </source>
</reference>
<dbReference type="Pfam" id="PF14322">
    <property type="entry name" value="SusD-like_3"/>
    <property type="match status" value="1"/>
</dbReference>
<dbReference type="AlphaFoldDB" id="A0A174TYK0"/>
<comment type="subcellular location">
    <subcellularLocation>
        <location evidence="1">Cell outer membrane</location>
    </subcellularLocation>
</comment>
<evidence type="ECO:0000259" key="7">
    <source>
        <dbReference type="Pfam" id="PF14322"/>
    </source>
</evidence>
<accession>A0A3E5G2W1</accession>
<dbReference type="SUPFAM" id="SSF48452">
    <property type="entry name" value="TPR-like"/>
    <property type="match status" value="1"/>
</dbReference>
<evidence type="ECO:0000256" key="5">
    <source>
        <dbReference type="ARBA" id="ARBA00023237"/>
    </source>
</evidence>
<dbReference type="EMBL" id="CP103141">
    <property type="protein sequence ID" value="UVQ72806.1"/>
    <property type="molecule type" value="Genomic_DNA"/>
</dbReference>
<dbReference type="Pfam" id="PF07980">
    <property type="entry name" value="SusD_RagB"/>
    <property type="match status" value="1"/>
</dbReference>
<evidence type="ECO:0000256" key="3">
    <source>
        <dbReference type="ARBA" id="ARBA00022729"/>
    </source>
</evidence>
<dbReference type="EMBL" id="CZAE01000026">
    <property type="protein sequence ID" value="CUQ13521.1"/>
    <property type="molecule type" value="Genomic_DNA"/>
</dbReference>
<protein>
    <submittedName>
        <fullName evidence="8 9">SusD family</fullName>
    </submittedName>
</protein>
<gene>
    <name evidence="8" type="ORF">ERS852461_04329</name>
    <name evidence="9" type="ORF">NXY30_17220</name>
</gene>
<name>A0A174TYK0_9BACE</name>
<accession>A0A174TYK0</accession>
<dbReference type="PROSITE" id="PS51257">
    <property type="entry name" value="PROKAR_LIPOPROTEIN"/>
    <property type="match status" value="1"/>
</dbReference>
<evidence type="ECO:0000313" key="9">
    <source>
        <dbReference type="EMBL" id="UVQ72806.1"/>
    </source>
</evidence>
<dbReference type="InterPro" id="IPR033985">
    <property type="entry name" value="SusD-like_N"/>
</dbReference>
<feature type="domain" description="RagB/SusD" evidence="6">
    <location>
        <begin position="268"/>
        <end position="553"/>
    </location>
</feature>